<keyword evidence="4 10" id="KW-0808">Transferase</keyword>
<evidence type="ECO:0000256" key="8">
    <source>
        <dbReference type="ARBA" id="ARBA00023027"/>
    </source>
</evidence>
<comment type="function">
    <text evidence="1 10">Catalyzes the reversible adenylation of nicotinate mononucleotide (NaMN) to nicotinic acid adenine dinucleotide (NaAD).</text>
</comment>
<evidence type="ECO:0000313" key="12">
    <source>
        <dbReference type="EMBL" id="BCN30707.1"/>
    </source>
</evidence>
<keyword evidence="7 10" id="KW-0067">ATP-binding</keyword>
<evidence type="ECO:0000313" key="13">
    <source>
        <dbReference type="Proteomes" id="UP000595897"/>
    </source>
</evidence>
<accession>A0A7R7ELI7</accession>
<keyword evidence="3 10" id="KW-0662">Pyridine nucleotide biosynthesis</keyword>
<dbReference type="GO" id="GO:0004515">
    <property type="term" value="F:nicotinate-nucleotide adenylyltransferase activity"/>
    <property type="evidence" value="ECO:0007669"/>
    <property type="project" value="UniProtKB-UniRule"/>
</dbReference>
<evidence type="ECO:0000256" key="7">
    <source>
        <dbReference type="ARBA" id="ARBA00022840"/>
    </source>
</evidence>
<evidence type="ECO:0000256" key="3">
    <source>
        <dbReference type="ARBA" id="ARBA00022642"/>
    </source>
</evidence>
<dbReference type="InterPro" id="IPR014729">
    <property type="entry name" value="Rossmann-like_a/b/a_fold"/>
</dbReference>
<keyword evidence="5 10" id="KW-0548">Nucleotidyltransferase</keyword>
<dbReference type="PANTHER" id="PTHR39321:SF3">
    <property type="entry name" value="PHOSPHOPANTETHEINE ADENYLYLTRANSFERASE"/>
    <property type="match status" value="1"/>
</dbReference>
<keyword evidence="6 10" id="KW-0547">Nucleotide-binding</keyword>
<evidence type="ECO:0000256" key="4">
    <source>
        <dbReference type="ARBA" id="ARBA00022679"/>
    </source>
</evidence>
<dbReference type="RefSeq" id="WP_271715906.1">
    <property type="nucleotide sequence ID" value="NZ_AP024169.1"/>
</dbReference>
<dbReference type="KEGG" id="ahb:bsdtb5_20020"/>
<dbReference type="CDD" id="cd02165">
    <property type="entry name" value="NMNAT"/>
    <property type="match status" value="1"/>
</dbReference>
<dbReference type="NCBIfam" id="TIGR00125">
    <property type="entry name" value="cyt_tran_rel"/>
    <property type="match status" value="1"/>
</dbReference>
<evidence type="ECO:0000256" key="2">
    <source>
        <dbReference type="ARBA" id="ARBA00005019"/>
    </source>
</evidence>
<evidence type="ECO:0000256" key="1">
    <source>
        <dbReference type="ARBA" id="ARBA00002324"/>
    </source>
</evidence>
<gene>
    <name evidence="10 12" type="primary">nadD</name>
    <name evidence="12" type="ORF">bsdtb5_20020</name>
</gene>
<dbReference type="GO" id="GO:0009435">
    <property type="term" value="P:NAD+ biosynthetic process"/>
    <property type="evidence" value="ECO:0007669"/>
    <property type="project" value="UniProtKB-UniRule"/>
</dbReference>
<evidence type="ECO:0000256" key="10">
    <source>
        <dbReference type="HAMAP-Rule" id="MF_00244"/>
    </source>
</evidence>
<evidence type="ECO:0000256" key="5">
    <source>
        <dbReference type="ARBA" id="ARBA00022695"/>
    </source>
</evidence>
<dbReference type="NCBIfam" id="NF000840">
    <property type="entry name" value="PRK00071.1-3"/>
    <property type="match status" value="1"/>
</dbReference>
<dbReference type="PANTHER" id="PTHR39321">
    <property type="entry name" value="NICOTINATE-NUCLEOTIDE ADENYLYLTRANSFERASE-RELATED"/>
    <property type="match status" value="1"/>
</dbReference>
<dbReference type="SUPFAM" id="SSF52374">
    <property type="entry name" value="Nucleotidylyl transferase"/>
    <property type="match status" value="1"/>
</dbReference>
<comment type="catalytic activity">
    <reaction evidence="9 10">
        <text>nicotinate beta-D-ribonucleotide + ATP + H(+) = deamido-NAD(+) + diphosphate</text>
        <dbReference type="Rhea" id="RHEA:22860"/>
        <dbReference type="ChEBI" id="CHEBI:15378"/>
        <dbReference type="ChEBI" id="CHEBI:30616"/>
        <dbReference type="ChEBI" id="CHEBI:33019"/>
        <dbReference type="ChEBI" id="CHEBI:57502"/>
        <dbReference type="ChEBI" id="CHEBI:58437"/>
        <dbReference type="EC" id="2.7.7.18"/>
    </reaction>
</comment>
<evidence type="ECO:0000256" key="6">
    <source>
        <dbReference type="ARBA" id="ARBA00022741"/>
    </source>
</evidence>
<comment type="similarity">
    <text evidence="10">Belongs to the NadD family.</text>
</comment>
<dbReference type="NCBIfam" id="TIGR00482">
    <property type="entry name" value="nicotinate (nicotinamide) nucleotide adenylyltransferase"/>
    <property type="match status" value="1"/>
</dbReference>
<dbReference type="Gene3D" id="3.40.50.620">
    <property type="entry name" value="HUPs"/>
    <property type="match status" value="1"/>
</dbReference>
<dbReference type="InterPro" id="IPR005248">
    <property type="entry name" value="NadD/NMNAT"/>
</dbReference>
<dbReference type="HAMAP" id="MF_00244">
    <property type="entry name" value="NaMN_adenylyltr"/>
    <property type="match status" value="1"/>
</dbReference>
<dbReference type="UniPathway" id="UPA00253">
    <property type="reaction ID" value="UER00332"/>
</dbReference>
<evidence type="ECO:0000256" key="9">
    <source>
        <dbReference type="ARBA" id="ARBA00048721"/>
    </source>
</evidence>
<keyword evidence="8 10" id="KW-0520">NAD</keyword>
<dbReference type="EC" id="2.7.7.18" evidence="10"/>
<reference evidence="12 13" key="1">
    <citation type="submission" date="2020-11" db="EMBL/GenBank/DDBJ databases">
        <title>Draft genome sequencing of a Lachnospiraceae strain isolated from anoxic soil subjected to BSD treatment.</title>
        <authorList>
            <person name="Uek A."/>
            <person name="Tonouchi A."/>
        </authorList>
    </citation>
    <scope>NUCLEOTIDE SEQUENCE [LARGE SCALE GENOMIC DNA]</scope>
    <source>
        <strain evidence="12 13">TB5</strain>
    </source>
</reference>
<comment type="pathway">
    <text evidence="2 10">Cofactor biosynthesis; NAD(+) biosynthesis; deamido-NAD(+) from nicotinate D-ribonucleotide: step 1/1.</text>
</comment>
<name>A0A7R7ELI7_9FIRM</name>
<dbReference type="Proteomes" id="UP000595897">
    <property type="component" value="Chromosome"/>
</dbReference>
<proteinExistence type="inferred from homology"/>
<organism evidence="12 13">
    <name type="scientific">Anaeromicropila herbilytica</name>
    <dbReference type="NCBI Taxonomy" id="2785025"/>
    <lineage>
        <taxon>Bacteria</taxon>
        <taxon>Bacillati</taxon>
        <taxon>Bacillota</taxon>
        <taxon>Clostridia</taxon>
        <taxon>Lachnospirales</taxon>
        <taxon>Lachnospiraceae</taxon>
        <taxon>Anaeromicropila</taxon>
    </lineage>
</organism>
<evidence type="ECO:0000259" key="11">
    <source>
        <dbReference type="Pfam" id="PF01467"/>
    </source>
</evidence>
<keyword evidence="13" id="KW-1185">Reference proteome</keyword>
<dbReference type="EMBL" id="AP024169">
    <property type="protein sequence ID" value="BCN30707.1"/>
    <property type="molecule type" value="Genomic_DNA"/>
</dbReference>
<dbReference type="InterPro" id="IPR004821">
    <property type="entry name" value="Cyt_trans-like"/>
</dbReference>
<feature type="domain" description="Cytidyltransferase-like" evidence="11">
    <location>
        <begin position="9"/>
        <end position="176"/>
    </location>
</feature>
<protein>
    <recommendedName>
        <fullName evidence="10">Probable nicotinate-nucleotide adenylyltransferase</fullName>
        <ecNumber evidence="10">2.7.7.18</ecNumber>
    </recommendedName>
    <alternativeName>
        <fullName evidence="10">Deamido-NAD(+) diphosphorylase</fullName>
    </alternativeName>
    <alternativeName>
        <fullName evidence="10">Deamido-NAD(+) pyrophosphorylase</fullName>
    </alternativeName>
    <alternativeName>
        <fullName evidence="10">Nicotinate mononucleotide adenylyltransferase</fullName>
        <shortName evidence="10">NaMN adenylyltransferase</shortName>
    </alternativeName>
</protein>
<dbReference type="GO" id="GO:0005524">
    <property type="term" value="F:ATP binding"/>
    <property type="evidence" value="ECO:0007669"/>
    <property type="project" value="UniProtKB-KW"/>
</dbReference>
<dbReference type="AlphaFoldDB" id="A0A7R7ELI7"/>
<dbReference type="Pfam" id="PF01467">
    <property type="entry name" value="CTP_transf_like"/>
    <property type="match status" value="1"/>
</dbReference>
<sequence>MRQKRKVGIMGGTFNPIHTAHLILAEQAYEQFQLDTVLFMPSKNPPHKNRRDVLPDSVRQEMVLLAIQHNPHFELSTVELDREGITYTADTLTCLKEIHPDWDIHFIIGADSLYQIDMWKNPDIVMSMAKILAATRYAISDDKMNNRIKELHDNFNADISLLHVPNMDISSEYIRKCLQNHKSIKYYVSKEVEDYIMKNNLYHL</sequence>